<dbReference type="InterPro" id="IPR043926">
    <property type="entry name" value="ABCG_dom"/>
</dbReference>
<dbReference type="Proteomes" id="UP000198287">
    <property type="component" value="Unassembled WGS sequence"/>
</dbReference>
<dbReference type="InterPro" id="IPR027417">
    <property type="entry name" value="P-loop_NTPase"/>
</dbReference>
<feature type="transmembrane region" description="Helical" evidence="9">
    <location>
        <begin position="513"/>
        <end position="537"/>
    </location>
</feature>
<dbReference type="GO" id="GO:0005524">
    <property type="term" value="F:ATP binding"/>
    <property type="evidence" value="ECO:0007669"/>
    <property type="project" value="UniProtKB-KW"/>
</dbReference>
<dbReference type="Pfam" id="PF01061">
    <property type="entry name" value="ABC2_membrane"/>
    <property type="match status" value="1"/>
</dbReference>
<evidence type="ECO:0000256" key="4">
    <source>
        <dbReference type="ARBA" id="ARBA00022692"/>
    </source>
</evidence>
<evidence type="ECO:0000313" key="12">
    <source>
        <dbReference type="Proteomes" id="UP000198287"/>
    </source>
</evidence>
<dbReference type="GO" id="GO:0005886">
    <property type="term" value="C:plasma membrane"/>
    <property type="evidence" value="ECO:0007669"/>
    <property type="project" value="TreeGrafter"/>
</dbReference>
<dbReference type="SUPFAM" id="SSF52540">
    <property type="entry name" value="P-loop containing nucleoside triphosphate hydrolases"/>
    <property type="match status" value="1"/>
</dbReference>
<keyword evidence="4 9" id="KW-0812">Transmembrane</keyword>
<feature type="transmembrane region" description="Helical" evidence="9">
    <location>
        <begin position="544"/>
        <end position="566"/>
    </location>
</feature>
<sequence>MGIQRIESTGSFYSNRSGNTLELSHRDDDIPILLPLKLKNPSESDSVGLKGATLSWHDLSAYVPTPRQGIFQRRNVHQPFKRVLNNVTGIVHPGTMMAVLGASGAGKTTLLNVLAKRVQENVVINGDIRVNGLPIGKFMRKISGYVYQEDLFFSSLTVLEHLNFMARMKLDRRLTKWERTRQVEELLTGLGLKKCEHTRIERISEMKRLSFASEAISGCPVLFGDECTTGLDSFSAQRIVSVMQNLAKEKGKTIMCTIHQPSSQVFAMFDQVCLLVEGRTAYLGDTKGAMNFFAKLGHICPDHYNPADFYIRSLAVLPGMEKESRHKISLICDTFVNSAEYNDIQDEIAEQLAKYDFFTTSISSSKSSDLTFLEETLIGSHIRKPHWHTELFWLTWRSLLESNRNLNVHVVRTVMALLIGFCFFGVNLDQDGIQNIQGAIFIFITENTFPSMYGVLHVFPHELPLFLRENKNGVYRVDTYYLAKMISLVPGFIAEPLLFVTVAYWLVGLRATMTAFLQTCLVILLTANTAAACGCFFSAVFDSVSVAITCLIPFDYMLMITGGIFINLDSLPGYLSWSKSLSWFMYANEAMSVSQWANITNISCKSDVTIPCISTGAGVLNANNFDESNLHLDFILLICLYFVFHILAFLGLLIKSYRK</sequence>
<dbReference type="GO" id="GO:0016887">
    <property type="term" value="F:ATP hydrolysis activity"/>
    <property type="evidence" value="ECO:0007669"/>
    <property type="project" value="InterPro"/>
</dbReference>
<accession>A0A226EGU4</accession>
<dbReference type="InterPro" id="IPR050352">
    <property type="entry name" value="ABCG_transporters"/>
</dbReference>
<feature type="transmembrane region" description="Helical" evidence="9">
    <location>
        <begin position="480"/>
        <end position="507"/>
    </location>
</feature>
<protein>
    <submittedName>
        <fullName evidence="11">Protein scarlet</fullName>
    </submittedName>
</protein>
<evidence type="ECO:0000259" key="10">
    <source>
        <dbReference type="PROSITE" id="PS50893"/>
    </source>
</evidence>
<dbReference type="GO" id="GO:0140359">
    <property type="term" value="F:ABC-type transporter activity"/>
    <property type="evidence" value="ECO:0007669"/>
    <property type="project" value="InterPro"/>
</dbReference>
<evidence type="ECO:0000256" key="9">
    <source>
        <dbReference type="SAM" id="Phobius"/>
    </source>
</evidence>
<dbReference type="OMA" id="DYIIMIT"/>
<keyword evidence="3" id="KW-0813">Transport</keyword>
<dbReference type="Pfam" id="PF19055">
    <property type="entry name" value="ABC2_membrane_7"/>
    <property type="match status" value="1"/>
</dbReference>
<dbReference type="SMART" id="SM00382">
    <property type="entry name" value="AAA"/>
    <property type="match status" value="1"/>
</dbReference>
<dbReference type="Gene3D" id="3.40.50.300">
    <property type="entry name" value="P-loop containing nucleotide triphosphate hydrolases"/>
    <property type="match status" value="1"/>
</dbReference>
<keyword evidence="8 9" id="KW-0472">Membrane</keyword>
<evidence type="ECO:0000256" key="3">
    <source>
        <dbReference type="ARBA" id="ARBA00022448"/>
    </source>
</evidence>
<dbReference type="AlphaFoldDB" id="A0A226EGU4"/>
<gene>
    <name evidence="11" type="ORF">Fcan01_07965</name>
</gene>
<dbReference type="OrthoDB" id="66620at2759"/>
<proteinExistence type="inferred from homology"/>
<reference evidence="11 12" key="1">
    <citation type="submission" date="2015-12" db="EMBL/GenBank/DDBJ databases">
        <title>The genome of Folsomia candida.</title>
        <authorList>
            <person name="Faddeeva A."/>
            <person name="Derks M.F."/>
            <person name="Anvar Y."/>
            <person name="Smit S."/>
            <person name="Van Straalen N."/>
            <person name="Roelofs D."/>
        </authorList>
    </citation>
    <scope>NUCLEOTIDE SEQUENCE [LARGE SCALE GENOMIC DNA]</scope>
    <source>
        <strain evidence="11 12">VU population</strain>
        <tissue evidence="11">Whole body</tissue>
    </source>
</reference>
<evidence type="ECO:0000256" key="7">
    <source>
        <dbReference type="ARBA" id="ARBA00022989"/>
    </source>
</evidence>
<feature type="domain" description="ABC transporter" evidence="10">
    <location>
        <begin position="65"/>
        <end position="302"/>
    </location>
</feature>
<comment type="similarity">
    <text evidence="2">Belongs to the ABC transporter superfamily. ABCG family. Eye pigment precursor importer (TC 3.A.1.204) subfamily.</text>
</comment>
<evidence type="ECO:0000256" key="5">
    <source>
        <dbReference type="ARBA" id="ARBA00022741"/>
    </source>
</evidence>
<keyword evidence="5" id="KW-0547">Nucleotide-binding</keyword>
<keyword evidence="7 9" id="KW-1133">Transmembrane helix</keyword>
<dbReference type="EMBL" id="LNIX01000003">
    <property type="protein sequence ID" value="OXA56822.1"/>
    <property type="molecule type" value="Genomic_DNA"/>
</dbReference>
<name>A0A226EGU4_FOLCA</name>
<dbReference type="InterPro" id="IPR003593">
    <property type="entry name" value="AAA+_ATPase"/>
</dbReference>
<dbReference type="Pfam" id="PF00005">
    <property type="entry name" value="ABC_tran"/>
    <property type="match status" value="1"/>
</dbReference>
<dbReference type="InterPro" id="IPR003439">
    <property type="entry name" value="ABC_transporter-like_ATP-bd"/>
</dbReference>
<comment type="caution">
    <text evidence="11">The sequence shown here is derived from an EMBL/GenBank/DDBJ whole genome shotgun (WGS) entry which is preliminary data.</text>
</comment>
<evidence type="ECO:0000313" key="11">
    <source>
        <dbReference type="EMBL" id="OXA56822.1"/>
    </source>
</evidence>
<keyword evidence="6" id="KW-0067">ATP-binding</keyword>
<dbReference type="PANTHER" id="PTHR48041:SF139">
    <property type="entry name" value="PROTEIN SCARLET"/>
    <property type="match status" value="1"/>
</dbReference>
<dbReference type="STRING" id="158441.A0A226EGU4"/>
<evidence type="ECO:0000256" key="8">
    <source>
        <dbReference type="ARBA" id="ARBA00023136"/>
    </source>
</evidence>
<organism evidence="11 12">
    <name type="scientific">Folsomia candida</name>
    <name type="common">Springtail</name>
    <dbReference type="NCBI Taxonomy" id="158441"/>
    <lineage>
        <taxon>Eukaryota</taxon>
        <taxon>Metazoa</taxon>
        <taxon>Ecdysozoa</taxon>
        <taxon>Arthropoda</taxon>
        <taxon>Hexapoda</taxon>
        <taxon>Collembola</taxon>
        <taxon>Entomobryomorpha</taxon>
        <taxon>Isotomoidea</taxon>
        <taxon>Isotomidae</taxon>
        <taxon>Proisotominae</taxon>
        <taxon>Folsomia</taxon>
    </lineage>
</organism>
<feature type="transmembrane region" description="Helical" evidence="9">
    <location>
        <begin position="406"/>
        <end position="426"/>
    </location>
</feature>
<dbReference type="GO" id="GO:0030659">
    <property type="term" value="C:cytoplasmic vesicle membrane"/>
    <property type="evidence" value="ECO:0007669"/>
    <property type="project" value="TreeGrafter"/>
</dbReference>
<keyword evidence="12" id="KW-1185">Reference proteome</keyword>
<evidence type="ECO:0000256" key="2">
    <source>
        <dbReference type="ARBA" id="ARBA00005814"/>
    </source>
</evidence>
<dbReference type="PROSITE" id="PS50893">
    <property type="entry name" value="ABC_TRANSPORTER_2"/>
    <property type="match status" value="1"/>
</dbReference>
<dbReference type="PANTHER" id="PTHR48041">
    <property type="entry name" value="ABC TRANSPORTER G FAMILY MEMBER 28"/>
    <property type="match status" value="1"/>
</dbReference>
<evidence type="ECO:0000256" key="1">
    <source>
        <dbReference type="ARBA" id="ARBA00004141"/>
    </source>
</evidence>
<feature type="transmembrane region" description="Helical" evidence="9">
    <location>
        <begin position="634"/>
        <end position="654"/>
    </location>
</feature>
<evidence type="ECO:0000256" key="6">
    <source>
        <dbReference type="ARBA" id="ARBA00022840"/>
    </source>
</evidence>
<comment type="subcellular location">
    <subcellularLocation>
        <location evidence="1">Membrane</location>
        <topology evidence="1">Multi-pass membrane protein</topology>
    </subcellularLocation>
</comment>
<dbReference type="InterPro" id="IPR013525">
    <property type="entry name" value="ABC2_TM"/>
</dbReference>